<dbReference type="EMBL" id="MU117969">
    <property type="protein sequence ID" value="KAF9652284.1"/>
    <property type="molecule type" value="Genomic_DNA"/>
</dbReference>
<reference evidence="1" key="2">
    <citation type="journal article" date="2020" name="Nat. Commun.">
        <title>Large-scale genome sequencing of mycorrhizal fungi provides insights into the early evolution of symbiotic traits.</title>
        <authorList>
            <person name="Miyauchi S."/>
            <person name="Kiss E."/>
            <person name="Kuo A."/>
            <person name="Drula E."/>
            <person name="Kohler A."/>
            <person name="Sanchez-Garcia M."/>
            <person name="Morin E."/>
            <person name="Andreopoulos B."/>
            <person name="Barry K.W."/>
            <person name="Bonito G."/>
            <person name="Buee M."/>
            <person name="Carver A."/>
            <person name="Chen C."/>
            <person name="Cichocki N."/>
            <person name="Clum A."/>
            <person name="Culley D."/>
            <person name="Crous P.W."/>
            <person name="Fauchery L."/>
            <person name="Girlanda M."/>
            <person name="Hayes R.D."/>
            <person name="Keri Z."/>
            <person name="LaButti K."/>
            <person name="Lipzen A."/>
            <person name="Lombard V."/>
            <person name="Magnuson J."/>
            <person name="Maillard F."/>
            <person name="Murat C."/>
            <person name="Nolan M."/>
            <person name="Ohm R.A."/>
            <person name="Pangilinan J."/>
            <person name="Pereira M.F."/>
            <person name="Perotto S."/>
            <person name="Peter M."/>
            <person name="Pfister S."/>
            <person name="Riley R."/>
            <person name="Sitrit Y."/>
            <person name="Stielow J.B."/>
            <person name="Szollosi G."/>
            <person name="Zifcakova L."/>
            <person name="Stursova M."/>
            <person name="Spatafora J.W."/>
            <person name="Tedersoo L."/>
            <person name="Vaario L.M."/>
            <person name="Yamada A."/>
            <person name="Yan M."/>
            <person name="Wang P."/>
            <person name="Xu J."/>
            <person name="Bruns T."/>
            <person name="Baldrian P."/>
            <person name="Vilgalys R."/>
            <person name="Dunand C."/>
            <person name="Henrissat B."/>
            <person name="Grigoriev I.V."/>
            <person name="Hibbett D."/>
            <person name="Nagy L.G."/>
            <person name="Martin F.M."/>
        </authorList>
    </citation>
    <scope>NUCLEOTIDE SEQUENCE</scope>
    <source>
        <strain evidence="1">P2</strain>
    </source>
</reference>
<dbReference type="Proteomes" id="UP000886501">
    <property type="component" value="Unassembled WGS sequence"/>
</dbReference>
<accession>A0ACB6ZS13</accession>
<name>A0ACB6ZS13_THEGA</name>
<comment type="caution">
    <text evidence="1">The sequence shown here is derived from an EMBL/GenBank/DDBJ whole genome shotgun (WGS) entry which is preliminary data.</text>
</comment>
<proteinExistence type="predicted"/>
<organism evidence="1 2">
    <name type="scientific">Thelephora ganbajun</name>
    <name type="common">Ganba fungus</name>
    <dbReference type="NCBI Taxonomy" id="370292"/>
    <lineage>
        <taxon>Eukaryota</taxon>
        <taxon>Fungi</taxon>
        <taxon>Dikarya</taxon>
        <taxon>Basidiomycota</taxon>
        <taxon>Agaricomycotina</taxon>
        <taxon>Agaricomycetes</taxon>
        <taxon>Thelephorales</taxon>
        <taxon>Thelephoraceae</taxon>
        <taxon>Thelephora</taxon>
    </lineage>
</organism>
<gene>
    <name evidence="1" type="ORF">BDM02DRAFT_3161315</name>
</gene>
<reference evidence="1" key="1">
    <citation type="submission" date="2019-10" db="EMBL/GenBank/DDBJ databases">
        <authorList>
            <consortium name="DOE Joint Genome Institute"/>
            <person name="Kuo A."/>
            <person name="Miyauchi S."/>
            <person name="Kiss E."/>
            <person name="Drula E."/>
            <person name="Kohler A."/>
            <person name="Sanchez-Garcia M."/>
            <person name="Andreopoulos B."/>
            <person name="Barry K.W."/>
            <person name="Bonito G."/>
            <person name="Buee M."/>
            <person name="Carver A."/>
            <person name="Chen C."/>
            <person name="Cichocki N."/>
            <person name="Clum A."/>
            <person name="Culley D."/>
            <person name="Crous P.W."/>
            <person name="Fauchery L."/>
            <person name="Girlanda M."/>
            <person name="Hayes R."/>
            <person name="Keri Z."/>
            <person name="Labutti K."/>
            <person name="Lipzen A."/>
            <person name="Lombard V."/>
            <person name="Magnuson J."/>
            <person name="Maillard F."/>
            <person name="Morin E."/>
            <person name="Murat C."/>
            <person name="Nolan M."/>
            <person name="Ohm R."/>
            <person name="Pangilinan J."/>
            <person name="Pereira M."/>
            <person name="Perotto S."/>
            <person name="Peter M."/>
            <person name="Riley R."/>
            <person name="Sitrit Y."/>
            <person name="Stielow B."/>
            <person name="Szollosi G."/>
            <person name="Zifcakova L."/>
            <person name="Stursova M."/>
            <person name="Spatafora J.W."/>
            <person name="Tedersoo L."/>
            <person name="Vaario L.-M."/>
            <person name="Yamada A."/>
            <person name="Yan M."/>
            <person name="Wang P."/>
            <person name="Xu J."/>
            <person name="Bruns T."/>
            <person name="Baldrian P."/>
            <person name="Vilgalys R."/>
            <person name="Henrissat B."/>
            <person name="Grigoriev I.V."/>
            <person name="Hibbett D."/>
            <person name="Nagy L.G."/>
            <person name="Martin F.M."/>
        </authorList>
    </citation>
    <scope>NUCLEOTIDE SEQUENCE</scope>
    <source>
        <strain evidence="1">P2</strain>
    </source>
</reference>
<sequence>MTHPMFSPVQRLESFKLTRKIAKTPTSKSLTVSVKWPHPKSYKATPHTLADAGFYWNPNPTAKDNVSCFFCDENFSDWEEHHDPHVIHYDRCGGSCAWAIARCGIFAVDSDSHLNFKMGNDPDRLPCSKFLEGKRFVVFMHGDWPHDKTKGHAVTSRKIAGAGFLFTPHEPGDDTAKCFYCGIELSGWDPDDDPVEEHRRRIAKRGTECPFFTARITELPEKKKTIRKTTSKVSLQTQKPTRTRSTKVPDPEPDSGDQGDDVGRSTRFRAVKATKTPARAPTRSTAASRSRTTSSIAETDEPSESDAVEVMKPKVKGSKRKVKNETPMVEEEDESEETTNPLRKSTRAKKPRGVFEDIEVDVNFEEPKARQAQPRRSARSRSKAPTEGSDSDVSLKSVRSTRSTKSTRGAATKSKGKAKAQPVVEETEGGEEMTTPVPALKRSARAAAPPKSTKGRKLREASVESESSELPPPPPRLLKSATKSRRIIESESEDWQSAQEDVAPTPRPSTTKKAKGRPPKITKTPKAPPKPSPAPPSPTPGSSTSRVSGSYMSESELHAPVREDSSRAEKSATKTVVQPFHEKPSNRNHATAESRTQPPTSSRLLSVGSKENADNRYTIVIDASDDEDDTRRFVASKSTVHNSTSLNLSKVNGVSTNVALKPKSTLAKKRESFIGVVLLPSPRVTNQSAKARGKVAERSGVYMDVDEVTVLDQPSKSAETDQDSPVAVDEGRAKATVAPTKPRLPSSTSEREQKAFTQSEASDSAMDVDDRDEVQDAQSIRDSHQPSTPPRDPPRKLFGDDSNPFTTAPRQDSNDATNPLSAFEAPYSRVPAEVIYALAEEEKEMTVEEWTKRELEVQLELFKKHGLRRIREFKERAAEVRRQIEAL</sequence>
<evidence type="ECO:0000313" key="2">
    <source>
        <dbReference type="Proteomes" id="UP000886501"/>
    </source>
</evidence>
<keyword evidence="2" id="KW-1185">Reference proteome</keyword>
<protein>
    <submittedName>
        <fullName evidence="1">Uncharacterized protein</fullName>
    </submittedName>
</protein>
<evidence type="ECO:0000313" key="1">
    <source>
        <dbReference type="EMBL" id="KAF9652284.1"/>
    </source>
</evidence>